<feature type="domain" description="Myb-like" evidence="10">
    <location>
        <begin position="55"/>
        <end position="104"/>
    </location>
</feature>
<name>A0A835YNI3_9STRA</name>
<dbReference type="GO" id="GO:0000974">
    <property type="term" value="C:Prp19 complex"/>
    <property type="evidence" value="ECO:0007669"/>
    <property type="project" value="InterPro"/>
</dbReference>
<evidence type="ECO:0000256" key="8">
    <source>
        <dbReference type="SAM" id="Coils"/>
    </source>
</evidence>
<evidence type="ECO:0000256" key="7">
    <source>
        <dbReference type="ARBA" id="ARBA00023242"/>
    </source>
</evidence>
<feature type="region of interest" description="Disordered" evidence="9">
    <location>
        <begin position="111"/>
        <end position="145"/>
    </location>
</feature>
<keyword evidence="13" id="KW-1185">Reference proteome</keyword>
<evidence type="ECO:0000256" key="4">
    <source>
        <dbReference type="ARBA" id="ARBA00022737"/>
    </source>
</evidence>
<feature type="domain" description="Myb-like" evidence="10">
    <location>
        <begin position="3"/>
        <end position="54"/>
    </location>
</feature>
<dbReference type="Pfam" id="PF11831">
    <property type="entry name" value="Myb_Cef"/>
    <property type="match status" value="1"/>
</dbReference>
<keyword evidence="4" id="KW-0677">Repeat</keyword>
<keyword evidence="8" id="KW-0175">Coiled coil</keyword>
<reference evidence="12" key="1">
    <citation type="submission" date="2021-02" db="EMBL/GenBank/DDBJ databases">
        <title>First Annotated Genome of the Yellow-green Alga Tribonema minus.</title>
        <authorList>
            <person name="Mahan K.M."/>
        </authorList>
    </citation>
    <scope>NUCLEOTIDE SEQUENCE</scope>
    <source>
        <strain evidence="12">UTEX B ZZ1240</strain>
    </source>
</reference>
<feature type="region of interest" description="Disordered" evidence="9">
    <location>
        <begin position="503"/>
        <end position="522"/>
    </location>
</feature>
<evidence type="ECO:0000256" key="6">
    <source>
        <dbReference type="ARBA" id="ARBA00023187"/>
    </source>
</evidence>
<keyword evidence="5" id="KW-0238">DNA-binding</keyword>
<dbReference type="Proteomes" id="UP000664859">
    <property type="component" value="Unassembled WGS sequence"/>
</dbReference>
<dbReference type="PROSITE" id="PS50090">
    <property type="entry name" value="MYB_LIKE"/>
    <property type="match status" value="2"/>
</dbReference>
<dbReference type="SUPFAM" id="SSF46689">
    <property type="entry name" value="Homeodomain-like"/>
    <property type="match status" value="1"/>
</dbReference>
<dbReference type="InterPro" id="IPR021786">
    <property type="entry name" value="Cdc5p/Cef1_C"/>
</dbReference>
<evidence type="ECO:0000313" key="13">
    <source>
        <dbReference type="Proteomes" id="UP000664859"/>
    </source>
</evidence>
<keyword evidence="2" id="KW-0507">mRNA processing</keyword>
<evidence type="ECO:0000256" key="3">
    <source>
        <dbReference type="ARBA" id="ARBA00022728"/>
    </source>
</evidence>
<dbReference type="InterPro" id="IPR009057">
    <property type="entry name" value="Homeodomain-like_sf"/>
</dbReference>
<evidence type="ECO:0000313" key="12">
    <source>
        <dbReference type="EMBL" id="KAG5178364.1"/>
    </source>
</evidence>
<feature type="region of interest" description="Disordered" evidence="9">
    <location>
        <begin position="862"/>
        <end position="944"/>
    </location>
</feature>
<dbReference type="CDD" id="cd11659">
    <property type="entry name" value="SANT_CDC5_II"/>
    <property type="match status" value="1"/>
</dbReference>
<protein>
    <submittedName>
        <fullName evidence="12">Cell division cycle 5-like protein-like protein</fullName>
    </submittedName>
</protein>
<dbReference type="InterPro" id="IPR047242">
    <property type="entry name" value="CDC5L/Cef1"/>
</dbReference>
<feature type="coiled-coil region" evidence="8">
    <location>
        <begin position="784"/>
        <end position="811"/>
    </location>
</feature>
<dbReference type="InterPro" id="IPR001005">
    <property type="entry name" value="SANT/Myb"/>
</dbReference>
<dbReference type="Pfam" id="PF13921">
    <property type="entry name" value="Myb_DNA-bind_6"/>
    <property type="match status" value="1"/>
</dbReference>
<evidence type="ECO:0000256" key="5">
    <source>
        <dbReference type="ARBA" id="ARBA00023125"/>
    </source>
</evidence>
<comment type="similarity">
    <text evidence="1">Belongs to the CEF1 family.</text>
</comment>
<dbReference type="GO" id="GO:0005681">
    <property type="term" value="C:spliceosomal complex"/>
    <property type="evidence" value="ECO:0007669"/>
    <property type="project" value="UniProtKB-KW"/>
</dbReference>
<keyword evidence="12" id="KW-0132">Cell division</keyword>
<proteinExistence type="inferred from homology"/>
<dbReference type="PROSITE" id="PS51294">
    <property type="entry name" value="HTH_MYB"/>
    <property type="match status" value="2"/>
</dbReference>
<comment type="caution">
    <text evidence="12">The sequence shown here is derived from an EMBL/GenBank/DDBJ whole genome shotgun (WGS) entry which is preliminary data.</text>
</comment>
<organism evidence="12 13">
    <name type="scientific">Tribonema minus</name>
    <dbReference type="NCBI Taxonomy" id="303371"/>
    <lineage>
        <taxon>Eukaryota</taxon>
        <taxon>Sar</taxon>
        <taxon>Stramenopiles</taxon>
        <taxon>Ochrophyta</taxon>
        <taxon>PX clade</taxon>
        <taxon>Xanthophyceae</taxon>
        <taxon>Tribonematales</taxon>
        <taxon>Tribonemataceae</taxon>
        <taxon>Tribonema</taxon>
    </lineage>
</organism>
<feature type="compositionally biased region" description="Basic and acidic residues" evidence="9">
    <location>
        <begin position="111"/>
        <end position="127"/>
    </location>
</feature>
<sequence length="944" mass="100674">MVRIFIKGGVWRNTEDEILKAAVMKYGKMSWARVASLLSRKSAKQCKARWFEWLDPAIKKTDWTREEEEKLLHLAKLMPNQWRTIAPIVGRTAGQCLEHYERLLDMAQEKEGDVEAAGEARRLRPGEIDPAPETKPARPDPVDMDEDEKEMLQEARARLANTRGKKAKRKAREKQLEEARRLATLQKRRELKAAGIEQTMRQRKRKNIDYGKEIPFQMNAPAGFYDTATEREATKKAKMDPQFSVEYMHKMEEKRRDKEEETERKKDAAKLKKMMKANLPQQIMAVSKLNDPIAVRKRAPLSLPAPQVSDAELEDIVKLGAAAAGGGGGGSEATAGLIGEYRQDRPGATPLRTPATPAGADVIMQEARNMALLNAAQTPLLGGENAALEAGTGFEGSTPRSQRAPATPNALMTPGGGGSEGGATPMRGGVTGKRGREGGETPSRTPMRDQLGLNREDDFMSTPGGSTSSRMERERARRAAAELAAQLQGLPAPQYSYEISLPDVKDDDEKTAQQLEEDAADRDRRIEAARIAQQEAEWRARTQVLKRDLPRPAGVTVSVTVAESDDGEAAAVSRAVQEVAIALLRRDALKYPVAIAVGPDGKKKTKKKKARLNAEEDAAAVEALVPEATEEELVTAKLLVEEEPLAIEGGALTGDALAAFGRAWEAAHEGWAYLPDRKAYGRAADAPRDVQLAALMHEFQVVHAAIARLAGRAEKAEARAGLTQGGYAKRAAEMADAVLAAHRAADDAFIERACYDTLLGNENLAAPRRLADAQAALAVEMDIEAALQKEYAELQDQLKERQEAAAAAAAAVAKAAADKKRAAAEAAHKAATVISAPPKLKAAAANGGLNGAPAAAAPAEEAAAAEASTAEPAAAVAEEAAAADASTTAGSATADGPSAAAGDVTADAGAEALAGKDIENADADAAPAPMDLAEEAGQDDTKDA</sequence>
<dbReference type="GO" id="GO:0051301">
    <property type="term" value="P:cell division"/>
    <property type="evidence" value="ECO:0007669"/>
    <property type="project" value="UniProtKB-KW"/>
</dbReference>
<feature type="region of interest" description="Disordered" evidence="9">
    <location>
        <begin position="390"/>
        <end position="473"/>
    </location>
</feature>
<dbReference type="OrthoDB" id="1410009at2759"/>
<dbReference type="PANTHER" id="PTHR45885:SF1">
    <property type="entry name" value="CELL DIVISION CYCLE 5-LIKE PROTEIN"/>
    <property type="match status" value="1"/>
</dbReference>
<dbReference type="GO" id="GO:0000398">
    <property type="term" value="P:mRNA splicing, via spliceosome"/>
    <property type="evidence" value="ECO:0007669"/>
    <property type="project" value="InterPro"/>
</dbReference>
<dbReference type="GO" id="GO:0003677">
    <property type="term" value="F:DNA binding"/>
    <property type="evidence" value="ECO:0007669"/>
    <property type="project" value="UniProtKB-KW"/>
</dbReference>
<evidence type="ECO:0000259" key="11">
    <source>
        <dbReference type="PROSITE" id="PS51294"/>
    </source>
</evidence>
<dbReference type="PANTHER" id="PTHR45885">
    <property type="entry name" value="CELL DIVISION CYCLE 5-LIKE PROTEIN"/>
    <property type="match status" value="1"/>
</dbReference>
<dbReference type="EMBL" id="JAFCMP010000515">
    <property type="protein sequence ID" value="KAG5178364.1"/>
    <property type="molecule type" value="Genomic_DNA"/>
</dbReference>
<keyword evidence="6" id="KW-0508">mRNA splicing</keyword>
<feature type="domain" description="HTH myb-type" evidence="11">
    <location>
        <begin position="55"/>
        <end position="108"/>
    </location>
</feature>
<evidence type="ECO:0000256" key="1">
    <source>
        <dbReference type="ARBA" id="ARBA00010506"/>
    </source>
</evidence>
<feature type="domain" description="HTH myb-type" evidence="11">
    <location>
        <begin position="3"/>
        <end position="50"/>
    </location>
</feature>
<evidence type="ECO:0000256" key="2">
    <source>
        <dbReference type="ARBA" id="ARBA00022664"/>
    </source>
</evidence>
<feature type="compositionally biased region" description="Low complexity" evidence="9">
    <location>
        <begin position="862"/>
        <end position="912"/>
    </location>
</feature>
<evidence type="ECO:0000256" key="9">
    <source>
        <dbReference type="SAM" id="MobiDB-lite"/>
    </source>
</evidence>
<keyword evidence="12" id="KW-0131">Cell cycle</keyword>
<dbReference type="SMART" id="SM00717">
    <property type="entry name" value="SANT"/>
    <property type="match status" value="2"/>
</dbReference>
<keyword evidence="3" id="KW-0747">Spliceosome</keyword>
<dbReference type="InterPro" id="IPR017930">
    <property type="entry name" value="Myb_dom"/>
</dbReference>
<accession>A0A835YNI3</accession>
<dbReference type="Gene3D" id="1.10.10.60">
    <property type="entry name" value="Homeodomain-like"/>
    <property type="match status" value="2"/>
</dbReference>
<dbReference type="InterPro" id="IPR047240">
    <property type="entry name" value="SANT_CDC5L_II"/>
</dbReference>
<gene>
    <name evidence="12" type="ORF">JKP88DRAFT_329487</name>
</gene>
<dbReference type="FunFam" id="1.10.10.60:FF:000021">
    <property type="entry name" value="CDC5 cell division cycle 5-like"/>
    <property type="match status" value="1"/>
</dbReference>
<dbReference type="CDD" id="cd00167">
    <property type="entry name" value="SANT"/>
    <property type="match status" value="1"/>
</dbReference>
<evidence type="ECO:0000259" key="10">
    <source>
        <dbReference type="PROSITE" id="PS50090"/>
    </source>
</evidence>
<dbReference type="AlphaFoldDB" id="A0A835YNI3"/>
<keyword evidence="7" id="KW-0539">Nucleus</keyword>